<dbReference type="OrthoDB" id="980719at2"/>
<dbReference type="STRING" id="1524254.PHACT_03560"/>
<evidence type="ECO:0000256" key="1">
    <source>
        <dbReference type="ARBA" id="ARBA00004141"/>
    </source>
</evidence>
<keyword evidence="3" id="KW-1133">Transmembrane helix</keyword>
<dbReference type="AlphaFoldDB" id="A0A1E8CIT7"/>
<evidence type="ECO:0000256" key="2">
    <source>
        <dbReference type="ARBA" id="ARBA00022692"/>
    </source>
</evidence>
<keyword evidence="4" id="KW-0472">Membrane</keyword>
<evidence type="ECO:0000313" key="6">
    <source>
        <dbReference type="EMBL" id="OFE12324.1"/>
    </source>
</evidence>
<dbReference type="InterPro" id="IPR021147">
    <property type="entry name" value="DUF697"/>
</dbReference>
<protein>
    <recommendedName>
        <fullName evidence="8">GTPase</fullName>
    </recommendedName>
</protein>
<reference evidence="7" key="1">
    <citation type="submission" date="2016-07" db="EMBL/GenBank/DDBJ databases">
        <authorList>
            <person name="Florea S."/>
            <person name="Webb J.S."/>
            <person name="Jaromczyk J."/>
            <person name="Schardl C.L."/>
        </authorList>
    </citation>
    <scope>NUCLEOTIDE SEQUENCE [LARGE SCALE GENOMIC DNA]</scope>
    <source>
        <strain evidence="7">KCTC 42131</strain>
    </source>
</reference>
<dbReference type="Pfam" id="PF05128">
    <property type="entry name" value="DUF697"/>
    <property type="match status" value="1"/>
</dbReference>
<sequence length="174" mass="17939">MTTKTETQSESKSETQTDAELDALAMEKSERLDRASAIIANKCKWSGAAGFIPVPYLDLAGLAAVQVKMVSELTSLYDKTVKQEAIKTLVGTLMGTLTTAGLAGPVAFSTLKIVPGLGSIAGGLSMGAVGAAATYAVGKVFVNHFEGGGTLANFDTEKVKDDLKSAFSSKAAKA</sequence>
<dbReference type="Proteomes" id="UP000175669">
    <property type="component" value="Unassembled WGS sequence"/>
</dbReference>
<accession>A0A1E8CIT7</accession>
<feature type="region of interest" description="Disordered" evidence="5">
    <location>
        <begin position="1"/>
        <end position="20"/>
    </location>
</feature>
<evidence type="ECO:0008006" key="8">
    <source>
        <dbReference type="Google" id="ProtNLM"/>
    </source>
</evidence>
<dbReference type="EMBL" id="MASR01000001">
    <property type="protein sequence ID" value="OFE12324.1"/>
    <property type="molecule type" value="Genomic_DNA"/>
</dbReference>
<comment type="subcellular location">
    <subcellularLocation>
        <location evidence="1">Membrane</location>
        <topology evidence="1">Multi-pass membrane protein</topology>
    </subcellularLocation>
</comment>
<dbReference type="RefSeq" id="WP_070115947.1">
    <property type="nucleotide sequence ID" value="NZ_MASR01000001.1"/>
</dbReference>
<proteinExistence type="predicted"/>
<evidence type="ECO:0000313" key="7">
    <source>
        <dbReference type="Proteomes" id="UP000175669"/>
    </source>
</evidence>
<evidence type="ECO:0000256" key="5">
    <source>
        <dbReference type="SAM" id="MobiDB-lite"/>
    </source>
</evidence>
<comment type="caution">
    <text evidence="6">The sequence shown here is derived from an EMBL/GenBank/DDBJ whole genome shotgun (WGS) entry which is preliminary data.</text>
</comment>
<gene>
    <name evidence="6" type="ORF">PHACT_03560</name>
</gene>
<organism evidence="6 7">
    <name type="scientific">Pseudohongiella acticola</name>
    <dbReference type="NCBI Taxonomy" id="1524254"/>
    <lineage>
        <taxon>Bacteria</taxon>
        <taxon>Pseudomonadati</taxon>
        <taxon>Pseudomonadota</taxon>
        <taxon>Gammaproteobacteria</taxon>
        <taxon>Pseudomonadales</taxon>
        <taxon>Pseudohongiellaceae</taxon>
        <taxon>Pseudohongiella</taxon>
    </lineage>
</organism>
<evidence type="ECO:0000256" key="3">
    <source>
        <dbReference type="ARBA" id="ARBA00022989"/>
    </source>
</evidence>
<keyword evidence="2" id="KW-0812">Transmembrane</keyword>
<evidence type="ECO:0000256" key="4">
    <source>
        <dbReference type="ARBA" id="ARBA00023136"/>
    </source>
</evidence>
<keyword evidence="7" id="KW-1185">Reference proteome</keyword>
<name>A0A1E8CIT7_9GAMM</name>
<dbReference type="GO" id="GO:0016020">
    <property type="term" value="C:membrane"/>
    <property type="evidence" value="ECO:0007669"/>
    <property type="project" value="UniProtKB-SubCell"/>
</dbReference>